<dbReference type="EMBL" id="SOAM01000005">
    <property type="protein sequence ID" value="TDS74457.1"/>
    <property type="molecule type" value="Genomic_DNA"/>
</dbReference>
<feature type="domain" description="Intradiol ring-cleavage dioxygenases" evidence="4">
    <location>
        <begin position="37"/>
        <end position="107"/>
    </location>
</feature>
<dbReference type="GO" id="GO:0018578">
    <property type="term" value="F:protocatechuate 3,4-dioxygenase activity"/>
    <property type="evidence" value="ECO:0007669"/>
    <property type="project" value="InterPro"/>
</dbReference>
<dbReference type="PANTHER" id="PTHR33711:SF9">
    <property type="entry name" value="PROTOCATECHUATE 3,4-DIOXYGENASE ALPHA CHAIN"/>
    <property type="match status" value="1"/>
</dbReference>
<dbReference type="Gene3D" id="2.60.130.10">
    <property type="entry name" value="Aromatic compound dioxygenase"/>
    <property type="match status" value="1"/>
</dbReference>
<dbReference type="Proteomes" id="UP000295344">
    <property type="component" value="Unassembled WGS sequence"/>
</dbReference>
<dbReference type="InterPro" id="IPR000627">
    <property type="entry name" value="Intradiol_dOase_C"/>
</dbReference>
<name>A0A4R7FCH8_9MICO</name>
<evidence type="ECO:0000259" key="4">
    <source>
        <dbReference type="Pfam" id="PF00775"/>
    </source>
</evidence>
<keyword evidence="6" id="KW-1185">Reference proteome</keyword>
<dbReference type="InterPro" id="IPR050770">
    <property type="entry name" value="Intradiol_RC_Dioxygenase"/>
</dbReference>
<dbReference type="Pfam" id="PF00775">
    <property type="entry name" value="Dioxygenase_C"/>
    <property type="match status" value="1"/>
</dbReference>
<dbReference type="GO" id="GO:0008199">
    <property type="term" value="F:ferric iron binding"/>
    <property type="evidence" value="ECO:0007669"/>
    <property type="project" value="InterPro"/>
</dbReference>
<dbReference type="OrthoDB" id="4417174at2"/>
<keyword evidence="3" id="KW-0560">Oxidoreductase</keyword>
<dbReference type="InterPro" id="IPR015889">
    <property type="entry name" value="Intradiol_dOase_core"/>
</dbReference>
<organism evidence="5 6">
    <name type="scientific">Amnibacterium kyonggiense</name>
    <dbReference type="NCBI Taxonomy" id="595671"/>
    <lineage>
        <taxon>Bacteria</taxon>
        <taxon>Bacillati</taxon>
        <taxon>Actinomycetota</taxon>
        <taxon>Actinomycetes</taxon>
        <taxon>Micrococcales</taxon>
        <taxon>Microbacteriaceae</taxon>
        <taxon>Amnibacterium</taxon>
    </lineage>
</organism>
<dbReference type="NCBIfam" id="TIGR02423">
    <property type="entry name" value="protocat_alph"/>
    <property type="match status" value="1"/>
</dbReference>
<dbReference type="AlphaFoldDB" id="A0A4R7FCH8"/>
<comment type="similarity">
    <text evidence="1">Belongs to the intradiol ring-cleavage dioxygenase family.</text>
</comment>
<reference evidence="5 6" key="1">
    <citation type="submission" date="2019-03" db="EMBL/GenBank/DDBJ databases">
        <title>Genomic Encyclopedia of Archaeal and Bacterial Type Strains, Phase II (KMG-II): from individual species to whole genera.</title>
        <authorList>
            <person name="Goeker M."/>
        </authorList>
    </citation>
    <scope>NUCLEOTIDE SEQUENCE [LARGE SCALE GENOMIC DNA]</scope>
    <source>
        <strain evidence="5 6">DSM 24782</strain>
    </source>
</reference>
<evidence type="ECO:0000313" key="5">
    <source>
        <dbReference type="EMBL" id="TDS74457.1"/>
    </source>
</evidence>
<evidence type="ECO:0000256" key="3">
    <source>
        <dbReference type="ARBA" id="ARBA00023002"/>
    </source>
</evidence>
<comment type="caution">
    <text evidence="5">The sequence shown here is derived from an EMBL/GenBank/DDBJ whole genome shotgun (WGS) entry which is preliminary data.</text>
</comment>
<evidence type="ECO:0000256" key="1">
    <source>
        <dbReference type="ARBA" id="ARBA00007825"/>
    </source>
</evidence>
<protein>
    <submittedName>
        <fullName evidence="5">Protocatechuate 3,4-dioxygenase alpha subunit</fullName>
    </submittedName>
</protein>
<keyword evidence="2 5" id="KW-0223">Dioxygenase</keyword>
<dbReference type="PANTHER" id="PTHR33711">
    <property type="entry name" value="DIOXYGENASE, PUTATIVE (AFU_ORTHOLOGUE AFUA_2G02910)-RELATED"/>
    <property type="match status" value="1"/>
</dbReference>
<dbReference type="RefSeq" id="WP_133767774.1">
    <property type="nucleotide sequence ID" value="NZ_BAAARP010000001.1"/>
</dbReference>
<dbReference type="SUPFAM" id="SSF49482">
    <property type="entry name" value="Aromatic compound dioxygenase"/>
    <property type="match status" value="1"/>
</dbReference>
<gene>
    <name evidence="5" type="ORF">CLV52_3639</name>
</gene>
<sequence>MTSDLGQTPSQTVGPFFGYALPFAGGPQLVAPSRADAVVLHGVVLDGDGLPVPDALLELWQADADGALVQRAGSRARELGRFTGFGRSAVDVDGHYEFATVLPGAVAPSTTGWALITVFARGLLHHLFTRAYFLDADAALPADPLLDRVDPARRETLIARADGPGSYRFDIRLQGEGETVFLEYADRA</sequence>
<accession>A0A4R7FCH8</accession>
<evidence type="ECO:0000256" key="2">
    <source>
        <dbReference type="ARBA" id="ARBA00022964"/>
    </source>
</evidence>
<dbReference type="InterPro" id="IPR012786">
    <property type="entry name" value="Protocat_dOase_a"/>
</dbReference>
<proteinExistence type="inferred from homology"/>
<evidence type="ECO:0000313" key="6">
    <source>
        <dbReference type="Proteomes" id="UP000295344"/>
    </source>
</evidence>